<dbReference type="EMBL" id="NBAG03000280">
    <property type="protein sequence ID" value="PNI49738.1"/>
    <property type="molecule type" value="Genomic_DNA"/>
</dbReference>
<dbReference type="Pfam" id="PF13855">
    <property type="entry name" value="LRR_8"/>
    <property type="match status" value="1"/>
</dbReference>
<dbReference type="Pfam" id="PF00560">
    <property type="entry name" value="LRR_1"/>
    <property type="match status" value="1"/>
</dbReference>
<comment type="caution">
    <text evidence="3">The sequence shown here is derived from an EMBL/GenBank/DDBJ whole genome shotgun (WGS) entry which is preliminary data.</text>
</comment>
<accession>A0A2J8LR71</accession>
<dbReference type="FunFam" id="3.80.10.10:FF:000179">
    <property type="entry name" value="leucine-rich repeat serine/threonine-protein kinase 2"/>
    <property type="match status" value="1"/>
</dbReference>
<dbReference type="AlphaFoldDB" id="A0A2J8LR71"/>
<dbReference type="SMART" id="SM00369">
    <property type="entry name" value="LRR_TYP"/>
    <property type="match status" value="4"/>
</dbReference>
<evidence type="ECO:0000313" key="3">
    <source>
        <dbReference type="EMBL" id="PNI49738.1"/>
    </source>
</evidence>
<dbReference type="Proteomes" id="UP000236370">
    <property type="component" value="Unassembled WGS sequence"/>
</dbReference>
<dbReference type="Pfam" id="PF13516">
    <property type="entry name" value="LRR_6"/>
    <property type="match status" value="1"/>
</dbReference>
<keyword evidence="2" id="KW-0677">Repeat</keyword>
<dbReference type="PANTHER" id="PTHR48051:SF1">
    <property type="entry name" value="RAS SUPPRESSOR PROTEIN 1"/>
    <property type="match status" value="1"/>
</dbReference>
<proteinExistence type="predicted"/>
<evidence type="ECO:0000256" key="2">
    <source>
        <dbReference type="ARBA" id="ARBA00022737"/>
    </source>
</evidence>
<sequence length="206" mass="22987">LDLSANELRDIDALSQKCCISGHLEHLEKLELHQNALTSFPQQLCETLKSLTHLDLHSNKFTSFPSYLLKMSCIANLDVSRNDIGPSVVLDPTVKCPTLKQFNLSYNQLSFVPENLTDVVEKLEQLILEGNKISRICSPLRLKELKILNLSKNHISSLSENFLEACPKVESFSARMNFLVSGCSVVPQGNLIQTVESGKHFCACDI</sequence>
<reference evidence="3 4" key="1">
    <citation type="submission" date="2017-12" db="EMBL/GenBank/DDBJ databases">
        <title>High-resolution comparative analysis of great ape genomes.</title>
        <authorList>
            <person name="Pollen A."/>
            <person name="Hastie A."/>
            <person name="Hormozdiari F."/>
            <person name="Dougherty M."/>
            <person name="Liu R."/>
            <person name="Chaisson M."/>
            <person name="Hoppe E."/>
            <person name="Hill C."/>
            <person name="Pang A."/>
            <person name="Hillier L."/>
            <person name="Baker C."/>
            <person name="Armstrong J."/>
            <person name="Shendure J."/>
            <person name="Paten B."/>
            <person name="Wilson R."/>
            <person name="Chao H."/>
            <person name="Schneider V."/>
            <person name="Ventura M."/>
            <person name="Kronenberg Z."/>
            <person name="Murali S."/>
            <person name="Gordon D."/>
            <person name="Cantsilieris S."/>
            <person name="Munson K."/>
            <person name="Nelson B."/>
            <person name="Raja A."/>
            <person name="Underwood J."/>
            <person name="Diekhans M."/>
            <person name="Fiddes I."/>
            <person name="Haussler D."/>
            <person name="Eichler E."/>
        </authorList>
    </citation>
    <scope>NUCLEOTIDE SEQUENCE [LARGE SCALE GENOMIC DNA]</scope>
    <source>
        <strain evidence="3">Yerkes chimp pedigree #C0471</strain>
    </source>
</reference>
<dbReference type="InterPro" id="IPR001611">
    <property type="entry name" value="Leu-rich_rpt"/>
</dbReference>
<dbReference type="InterPro" id="IPR032675">
    <property type="entry name" value="LRR_dom_sf"/>
</dbReference>
<dbReference type="SUPFAM" id="SSF52058">
    <property type="entry name" value="L domain-like"/>
    <property type="match status" value="1"/>
</dbReference>
<dbReference type="InterPro" id="IPR003591">
    <property type="entry name" value="Leu-rich_rpt_typical-subtyp"/>
</dbReference>
<protein>
    <submittedName>
        <fullName evidence="3">LRRK2 isoform 1</fullName>
    </submittedName>
</protein>
<gene>
    <name evidence="3" type="ORF">CK820_G0027073</name>
</gene>
<dbReference type="SMART" id="SM00364">
    <property type="entry name" value="LRR_BAC"/>
    <property type="match status" value="5"/>
</dbReference>
<feature type="non-terminal residue" evidence="3">
    <location>
        <position position="1"/>
    </location>
</feature>
<dbReference type="Gene3D" id="3.80.10.10">
    <property type="entry name" value="Ribonuclease Inhibitor"/>
    <property type="match status" value="1"/>
</dbReference>
<dbReference type="PANTHER" id="PTHR48051">
    <property type="match status" value="1"/>
</dbReference>
<keyword evidence="1" id="KW-0433">Leucine-rich repeat</keyword>
<evidence type="ECO:0000256" key="1">
    <source>
        <dbReference type="ARBA" id="ARBA00022614"/>
    </source>
</evidence>
<name>A0A2J8LR71_PANTR</name>
<dbReference type="PROSITE" id="PS51450">
    <property type="entry name" value="LRR"/>
    <property type="match status" value="3"/>
</dbReference>
<evidence type="ECO:0000313" key="4">
    <source>
        <dbReference type="Proteomes" id="UP000236370"/>
    </source>
</evidence>
<dbReference type="InterPro" id="IPR050216">
    <property type="entry name" value="LRR_domain-containing"/>
</dbReference>
<organism evidence="3 4">
    <name type="scientific">Pan troglodytes</name>
    <name type="common">Chimpanzee</name>
    <dbReference type="NCBI Taxonomy" id="9598"/>
    <lineage>
        <taxon>Eukaryota</taxon>
        <taxon>Metazoa</taxon>
        <taxon>Chordata</taxon>
        <taxon>Craniata</taxon>
        <taxon>Vertebrata</taxon>
        <taxon>Euteleostomi</taxon>
        <taxon>Mammalia</taxon>
        <taxon>Eutheria</taxon>
        <taxon>Euarchontoglires</taxon>
        <taxon>Primates</taxon>
        <taxon>Haplorrhini</taxon>
        <taxon>Catarrhini</taxon>
        <taxon>Hominidae</taxon>
        <taxon>Pan</taxon>
    </lineage>
</organism>